<reference evidence="2" key="1">
    <citation type="submission" date="2023-10" db="EMBL/GenBank/DDBJ databases">
        <authorList>
            <person name="Chen Y."/>
            <person name="Shah S."/>
            <person name="Dougan E. K."/>
            <person name="Thang M."/>
            <person name="Chan C."/>
        </authorList>
    </citation>
    <scope>NUCLEOTIDE SEQUENCE [LARGE SCALE GENOMIC DNA]</scope>
</reference>
<evidence type="ECO:0008006" key="4">
    <source>
        <dbReference type="Google" id="ProtNLM"/>
    </source>
</evidence>
<dbReference type="SUPFAM" id="SSF52029">
    <property type="entry name" value="GroEL apical domain-like"/>
    <property type="match status" value="1"/>
</dbReference>
<sequence>MTGSPSGDEATSSDGGESPRLNPHALSRGHQDEMGETLSFRSGSLLSDTDLDENSRGHYDWYGGLGYSGAAGDGRRRRNEVGIPTAATLAMLQIGREPDPPASERRRNAQTAWRQMTEANVKHFAHSVRERCAQVGRGLEDPMHVLMICELAQKVVEHMHPSKGDHMDIMSYVKVKRIPGGSFDKSDFVDGVVFTGDLAHRKMARNIERCNLALLREPISFDPENRPTSLDQLIRGEAKFIDIKVEKIENALQPRPQLLLCQCGVSQIAQEKLRAKNISLVLGVKPRILEAIARCTGSRVIQSVDMITESSKNTAGSVGTAGRFRVCSSGEAGMEGAKSLVRIEGSCPGKFSTVCLRGFGSKPVDEAMQLLARSKRILQWAIRLARHMQLESELLFEMCCEPWTDRATPALAPASDPDEGSQAEHLDLTVYTVSEKDGWSCKPPVSLRISAYEA</sequence>
<feature type="compositionally biased region" description="Polar residues" evidence="1">
    <location>
        <begin position="1"/>
        <end position="15"/>
    </location>
</feature>
<dbReference type="PANTHER" id="PTHR45748:SF7">
    <property type="entry name" value="1-PHOSPHATIDYLINOSITOL 3-PHOSPHATE 5-KINASE-RELATED"/>
    <property type="match status" value="1"/>
</dbReference>
<accession>A0ABN9Q8A3</accession>
<gene>
    <name evidence="2" type="ORF">PCOR1329_LOCUS7954</name>
</gene>
<dbReference type="Pfam" id="PF00118">
    <property type="entry name" value="Cpn60_TCP1"/>
    <property type="match status" value="1"/>
</dbReference>
<organism evidence="2 3">
    <name type="scientific">Prorocentrum cordatum</name>
    <dbReference type="NCBI Taxonomy" id="2364126"/>
    <lineage>
        <taxon>Eukaryota</taxon>
        <taxon>Sar</taxon>
        <taxon>Alveolata</taxon>
        <taxon>Dinophyceae</taxon>
        <taxon>Prorocentrales</taxon>
        <taxon>Prorocentraceae</taxon>
        <taxon>Prorocentrum</taxon>
    </lineage>
</organism>
<evidence type="ECO:0000313" key="3">
    <source>
        <dbReference type="Proteomes" id="UP001189429"/>
    </source>
</evidence>
<evidence type="ECO:0000256" key="1">
    <source>
        <dbReference type="SAM" id="MobiDB-lite"/>
    </source>
</evidence>
<dbReference type="InterPro" id="IPR027409">
    <property type="entry name" value="GroEL-like_apical_dom_sf"/>
</dbReference>
<feature type="region of interest" description="Disordered" evidence="1">
    <location>
        <begin position="1"/>
        <end position="34"/>
    </location>
</feature>
<dbReference type="EMBL" id="CAUYUJ010002170">
    <property type="protein sequence ID" value="CAK0799545.1"/>
    <property type="molecule type" value="Genomic_DNA"/>
</dbReference>
<name>A0ABN9Q8A3_9DINO</name>
<dbReference type="Proteomes" id="UP001189429">
    <property type="component" value="Unassembled WGS sequence"/>
</dbReference>
<protein>
    <recommendedName>
        <fullName evidence="4">Pyruvate kinase</fullName>
    </recommendedName>
</protein>
<comment type="caution">
    <text evidence="2">The sequence shown here is derived from an EMBL/GenBank/DDBJ whole genome shotgun (WGS) entry which is preliminary data.</text>
</comment>
<keyword evidence="3" id="KW-1185">Reference proteome</keyword>
<evidence type="ECO:0000313" key="2">
    <source>
        <dbReference type="EMBL" id="CAK0799545.1"/>
    </source>
</evidence>
<proteinExistence type="predicted"/>
<dbReference type="PANTHER" id="PTHR45748">
    <property type="entry name" value="1-PHOSPHATIDYLINOSITOL 3-PHOSPHATE 5-KINASE-RELATED"/>
    <property type="match status" value="1"/>
</dbReference>
<dbReference type="InterPro" id="IPR002423">
    <property type="entry name" value="Cpn60/GroEL/TCP-1"/>
</dbReference>
<dbReference type="Gene3D" id="3.50.7.10">
    <property type="entry name" value="GroEL"/>
    <property type="match status" value="1"/>
</dbReference>
<feature type="non-terminal residue" evidence="2">
    <location>
        <position position="454"/>
    </location>
</feature>